<reference evidence="1" key="1">
    <citation type="journal article" date="2019" name="Sci. Rep.">
        <title>Draft genome of Tanacetum cinerariifolium, the natural source of mosquito coil.</title>
        <authorList>
            <person name="Yamashiro T."/>
            <person name="Shiraishi A."/>
            <person name="Satake H."/>
            <person name="Nakayama K."/>
        </authorList>
    </citation>
    <scope>NUCLEOTIDE SEQUENCE</scope>
</reference>
<gene>
    <name evidence="1" type="ORF">Tci_036257</name>
</gene>
<dbReference type="EMBL" id="BKCJ010004993">
    <property type="protein sequence ID" value="GEU64279.1"/>
    <property type="molecule type" value="Genomic_DNA"/>
</dbReference>
<organism evidence="1">
    <name type="scientific">Tanacetum cinerariifolium</name>
    <name type="common">Dalmatian daisy</name>
    <name type="synonym">Chrysanthemum cinerariifolium</name>
    <dbReference type="NCBI Taxonomy" id="118510"/>
    <lineage>
        <taxon>Eukaryota</taxon>
        <taxon>Viridiplantae</taxon>
        <taxon>Streptophyta</taxon>
        <taxon>Embryophyta</taxon>
        <taxon>Tracheophyta</taxon>
        <taxon>Spermatophyta</taxon>
        <taxon>Magnoliopsida</taxon>
        <taxon>eudicotyledons</taxon>
        <taxon>Gunneridae</taxon>
        <taxon>Pentapetalae</taxon>
        <taxon>asterids</taxon>
        <taxon>campanulids</taxon>
        <taxon>Asterales</taxon>
        <taxon>Asteraceae</taxon>
        <taxon>Asteroideae</taxon>
        <taxon>Anthemideae</taxon>
        <taxon>Anthemidinae</taxon>
        <taxon>Tanacetum</taxon>
    </lineage>
</organism>
<comment type="caution">
    <text evidence="1">The sequence shown here is derived from an EMBL/GenBank/DDBJ whole genome shotgun (WGS) entry which is preliminary data.</text>
</comment>
<evidence type="ECO:0000313" key="1">
    <source>
        <dbReference type="EMBL" id="GEU64279.1"/>
    </source>
</evidence>
<accession>A0A6L2LT04</accession>
<proteinExistence type="predicted"/>
<sequence length="135" mass="15128">MNTPNPNNAMLDLLPFNIPIAPVIPNLDAVIDMYMIPDEDEKMNDADIIPAEEVISVEMILDEELIYVDMTLNEGDVGGLDLEELFGLGLDDDDIMPNPVGPNINAQRQNTVRVSNRHRVYNIMNEGDLMSEDEE</sequence>
<protein>
    <submittedName>
        <fullName evidence="1">Uncharacterized protein</fullName>
    </submittedName>
</protein>
<dbReference type="AlphaFoldDB" id="A0A6L2LT04"/>
<name>A0A6L2LT04_TANCI</name>